<keyword evidence="5" id="KW-0503">Monooxygenase</keyword>
<evidence type="ECO:0000256" key="3">
    <source>
        <dbReference type="ARBA" id="ARBA00023004"/>
    </source>
</evidence>
<protein>
    <recommendedName>
        <fullName evidence="8">Cytochrome P450</fullName>
    </recommendedName>
</protein>
<dbReference type="Gene3D" id="1.10.630.10">
    <property type="entry name" value="Cytochrome P450"/>
    <property type="match status" value="2"/>
</dbReference>
<dbReference type="GO" id="GO:0016705">
    <property type="term" value="F:oxidoreductase activity, acting on paired donors, with incorporation or reduction of molecular oxygen"/>
    <property type="evidence" value="ECO:0007669"/>
    <property type="project" value="InterPro"/>
</dbReference>
<dbReference type="Pfam" id="PF00067">
    <property type="entry name" value="p450"/>
    <property type="match status" value="2"/>
</dbReference>
<evidence type="ECO:0000256" key="5">
    <source>
        <dbReference type="RuleBase" id="RU000461"/>
    </source>
</evidence>
<dbReference type="PANTHER" id="PTHR47955">
    <property type="entry name" value="CYTOCHROME P450 FAMILY 71 PROTEIN"/>
    <property type="match status" value="1"/>
</dbReference>
<accession>A0AAD9WHR0</accession>
<dbReference type="SUPFAM" id="SSF48264">
    <property type="entry name" value="Cytochrome P450"/>
    <property type="match status" value="2"/>
</dbReference>
<dbReference type="GO" id="GO:0020037">
    <property type="term" value="F:heme binding"/>
    <property type="evidence" value="ECO:0007669"/>
    <property type="project" value="InterPro"/>
</dbReference>
<keyword evidence="4 5" id="KW-0349">Heme</keyword>
<keyword evidence="2 4" id="KW-0479">Metal-binding</keyword>
<dbReference type="CDD" id="cd11072">
    <property type="entry name" value="CYP71-like"/>
    <property type="match status" value="1"/>
</dbReference>
<dbReference type="GO" id="GO:0004497">
    <property type="term" value="F:monooxygenase activity"/>
    <property type="evidence" value="ECO:0007669"/>
    <property type="project" value="UniProtKB-KW"/>
</dbReference>
<dbReference type="GO" id="GO:0005506">
    <property type="term" value="F:iron ion binding"/>
    <property type="evidence" value="ECO:0007669"/>
    <property type="project" value="InterPro"/>
</dbReference>
<dbReference type="PANTHER" id="PTHR47955:SF15">
    <property type="entry name" value="CYTOCHROME P450 71A2-LIKE"/>
    <property type="match status" value="1"/>
</dbReference>
<proteinExistence type="inferred from homology"/>
<keyword evidence="7" id="KW-1185">Reference proteome</keyword>
<dbReference type="PRINTS" id="PR00385">
    <property type="entry name" value="P450"/>
</dbReference>
<reference evidence="6 7" key="1">
    <citation type="journal article" date="2014" name="Nature">
        <title>The genome of Eucalyptus grandis.</title>
        <authorList>
            <person name="Myburg A.A."/>
            <person name="Grattapaglia D."/>
            <person name="Tuskan G.A."/>
            <person name="Hellsten U."/>
            <person name="Hayes R.D."/>
            <person name="Grimwood J."/>
            <person name="Jenkins J."/>
            <person name="Lindquist E."/>
            <person name="Tice H."/>
            <person name="Bauer D."/>
            <person name="Goodstein D.M."/>
            <person name="Dubchak I."/>
            <person name="Poliakov A."/>
            <person name="Mizrachi E."/>
            <person name="Kullan A.R."/>
            <person name="Hussey S.G."/>
            <person name="Pinard D."/>
            <person name="van der Merwe K."/>
            <person name="Singh P."/>
            <person name="van Jaarsveld I."/>
            <person name="Silva-Junior O.B."/>
            <person name="Togawa R.C."/>
            <person name="Pappas M.R."/>
            <person name="Faria D.A."/>
            <person name="Sansaloni C.P."/>
            <person name="Petroli C.D."/>
            <person name="Yang X."/>
            <person name="Ranjan P."/>
            <person name="Tschaplinski T.J."/>
            <person name="Ye C.Y."/>
            <person name="Li T."/>
            <person name="Sterck L."/>
            <person name="Vanneste K."/>
            <person name="Murat F."/>
            <person name="Soler M."/>
            <person name="Clemente H.S."/>
            <person name="Saidi N."/>
            <person name="Cassan-Wang H."/>
            <person name="Dunand C."/>
            <person name="Hefer C.A."/>
            <person name="Bornberg-Bauer E."/>
            <person name="Kersting A.R."/>
            <person name="Vining K."/>
            <person name="Amarasinghe V."/>
            <person name="Ranik M."/>
            <person name="Naithani S."/>
            <person name="Elser J."/>
            <person name="Boyd A.E."/>
            <person name="Liston A."/>
            <person name="Spatafora J.W."/>
            <person name="Dharmwardhana P."/>
            <person name="Raja R."/>
            <person name="Sullivan C."/>
            <person name="Romanel E."/>
            <person name="Alves-Ferreira M."/>
            <person name="Kulheim C."/>
            <person name="Foley W."/>
            <person name="Carocha V."/>
            <person name="Paiva J."/>
            <person name="Kudrna D."/>
            <person name="Brommonschenkel S.H."/>
            <person name="Pasquali G."/>
            <person name="Byrne M."/>
            <person name="Rigault P."/>
            <person name="Tibbits J."/>
            <person name="Spokevicius A."/>
            <person name="Jones R.C."/>
            <person name="Steane D.A."/>
            <person name="Vaillancourt R.E."/>
            <person name="Potts B.M."/>
            <person name="Joubert F."/>
            <person name="Barry K."/>
            <person name="Pappas G.J."/>
            <person name="Strauss S.H."/>
            <person name="Jaiswal P."/>
            <person name="Grima-Pettenati J."/>
            <person name="Salse J."/>
            <person name="Van de Peer Y."/>
            <person name="Rokhsar D.S."/>
            <person name="Schmutz J."/>
        </authorList>
    </citation>
    <scope>NUCLEOTIDE SEQUENCE [LARGE SCALE GENOMIC DNA]</scope>
    <source>
        <strain evidence="7">cv. BRASUZ1</strain>
        <tissue evidence="6">Leaf extractions</tissue>
    </source>
</reference>
<comment type="caution">
    <text evidence="6">The sequence shown here is derived from an EMBL/GenBank/DDBJ whole genome shotgun (WGS) entry which is preliminary data.</text>
</comment>
<evidence type="ECO:0000256" key="1">
    <source>
        <dbReference type="ARBA" id="ARBA00010617"/>
    </source>
</evidence>
<organism evidence="6 7">
    <name type="scientific">Eucalyptus grandis</name>
    <name type="common">Flooded gum</name>
    <dbReference type="NCBI Taxonomy" id="71139"/>
    <lineage>
        <taxon>Eukaryota</taxon>
        <taxon>Viridiplantae</taxon>
        <taxon>Streptophyta</taxon>
        <taxon>Embryophyta</taxon>
        <taxon>Tracheophyta</taxon>
        <taxon>Spermatophyta</taxon>
        <taxon>Magnoliopsida</taxon>
        <taxon>eudicotyledons</taxon>
        <taxon>Gunneridae</taxon>
        <taxon>Pentapetalae</taxon>
        <taxon>rosids</taxon>
        <taxon>malvids</taxon>
        <taxon>Myrtales</taxon>
        <taxon>Myrtaceae</taxon>
        <taxon>Myrtoideae</taxon>
        <taxon>Eucalypteae</taxon>
        <taxon>Eucalyptus</taxon>
    </lineage>
</organism>
<dbReference type="AlphaFoldDB" id="A0AAD9WHR0"/>
<keyword evidence="3 4" id="KW-0408">Iron</keyword>
<dbReference type="InterPro" id="IPR017972">
    <property type="entry name" value="Cyt_P450_CS"/>
</dbReference>
<evidence type="ECO:0000256" key="4">
    <source>
        <dbReference type="PIRSR" id="PIRSR602401-1"/>
    </source>
</evidence>
<dbReference type="PRINTS" id="PR00463">
    <property type="entry name" value="EP450I"/>
</dbReference>
<comment type="similarity">
    <text evidence="1 5">Belongs to the cytochrome P450 family.</text>
</comment>
<sequence length="626" mass="70562">MPPLPLLCYCYNLHLPPSPPKLPIIGNLHQLSGYPHRSLQALSRCYGPLMMLHFGSAPVLVVSSPDCARDILKNHDLIFSDRPRRRNSEKPPSPPAMFSFNVSPQLSFTPSTLASITLVLFITFLTLKCLRFLFSSAAATSLHLPPSPPKLPIIGNLHQLSDYPHRSLQALSRRYGPLMMLHFGSAPVLVVSSADCARDILKTHDLIFSDRPRSTLSERLLYHRKDVALAPYGEYWRQMRSICVLQLLSNKRVHSFRTVQEEEISLLMDKIKQHRSVDLSDLFASLTNDIICRTALGRKYSEDMRGKKFKGLLADMMGLLGIFNVGDFIPSLGWINKLTGLDAKVERVAREFDQFLDEVVEEHRRKMEEKSIGGGGEDRRDFVDVLLDIEKDKTVGFAIGADSIKAIVLDIFSAGTDTTYTVLEWVMTELLRHPCAMNILQTEVRKIANGKPNITHADLEKMHYLRAVLKETLRLHPPIPLLVPRLSTRDVKIQGYNIAAGTMVITNAWTIGRDPSTWDEPDKFKPERFLNSSVDFKGQDFELIPFGAGRRGCPGTSFAMATNELVLANLVNKFDWALPEGLKAEDLDMTECTGLTIHRKVHLLAVPLHSQVLPPHRAYMYCLKQR</sequence>
<keyword evidence="5" id="KW-0560">Oxidoreductase</keyword>
<dbReference type="Proteomes" id="UP000030711">
    <property type="component" value="Unassembled WGS sequence"/>
</dbReference>
<evidence type="ECO:0000313" key="6">
    <source>
        <dbReference type="EMBL" id="KAK2631037.1"/>
    </source>
</evidence>
<feature type="binding site" description="axial binding residue" evidence="4">
    <location>
        <position position="553"/>
    </location>
    <ligand>
        <name>heme</name>
        <dbReference type="ChEBI" id="CHEBI:30413"/>
    </ligand>
    <ligandPart>
        <name>Fe</name>
        <dbReference type="ChEBI" id="CHEBI:18248"/>
    </ligandPart>
</feature>
<dbReference type="InterPro" id="IPR002401">
    <property type="entry name" value="Cyt_P450_E_grp-I"/>
</dbReference>
<dbReference type="InterPro" id="IPR036396">
    <property type="entry name" value="Cyt_P450_sf"/>
</dbReference>
<gene>
    <name evidence="6" type="ORF">EUGRSUZ_L03511</name>
</gene>
<dbReference type="PROSITE" id="PS00086">
    <property type="entry name" value="CYTOCHROME_P450"/>
    <property type="match status" value="1"/>
</dbReference>
<dbReference type="FunFam" id="1.10.630.10:FF:000011">
    <property type="entry name" value="Cytochrome P450 83B1"/>
    <property type="match status" value="1"/>
</dbReference>
<dbReference type="InterPro" id="IPR001128">
    <property type="entry name" value="Cyt_P450"/>
</dbReference>
<evidence type="ECO:0008006" key="8">
    <source>
        <dbReference type="Google" id="ProtNLM"/>
    </source>
</evidence>
<evidence type="ECO:0000313" key="7">
    <source>
        <dbReference type="Proteomes" id="UP000030711"/>
    </source>
</evidence>
<evidence type="ECO:0000256" key="2">
    <source>
        <dbReference type="ARBA" id="ARBA00022723"/>
    </source>
</evidence>
<dbReference type="EMBL" id="MU851490">
    <property type="protein sequence ID" value="KAK2631037.1"/>
    <property type="molecule type" value="Genomic_DNA"/>
</dbReference>
<name>A0AAD9WHR0_EUCGR</name>
<comment type="cofactor">
    <cofactor evidence="4">
        <name>heme</name>
        <dbReference type="ChEBI" id="CHEBI:30413"/>
    </cofactor>
</comment>